<dbReference type="EMBL" id="CM009308">
    <property type="protein sequence ID" value="PNS91700.1"/>
    <property type="molecule type" value="Genomic_DNA"/>
</dbReference>
<feature type="domain" description="DUF7870" evidence="1">
    <location>
        <begin position="33"/>
        <end position="139"/>
    </location>
</feature>
<organism evidence="2 3">
    <name type="scientific">Populus trichocarpa</name>
    <name type="common">Western balsam poplar</name>
    <name type="synonym">Populus balsamifera subsp. trichocarpa</name>
    <dbReference type="NCBI Taxonomy" id="3694"/>
    <lineage>
        <taxon>Eukaryota</taxon>
        <taxon>Viridiplantae</taxon>
        <taxon>Streptophyta</taxon>
        <taxon>Embryophyta</taxon>
        <taxon>Tracheophyta</taxon>
        <taxon>Spermatophyta</taxon>
        <taxon>Magnoliopsida</taxon>
        <taxon>eudicotyledons</taxon>
        <taxon>Gunneridae</taxon>
        <taxon>Pentapetalae</taxon>
        <taxon>rosids</taxon>
        <taxon>fabids</taxon>
        <taxon>Malpighiales</taxon>
        <taxon>Salicaceae</taxon>
        <taxon>Saliceae</taxon>
        <taxon>Populus</taxon>
    </lineage>
</organism>
<dbReference type="Proteomes" id="UP000006729">
    <property type="component" value="Chromosome 19"/>
</dbReference>
<dbReference type="InParanoid" id="A0A2K1WT40"/>
<keyword evidence="3" id="KW-1185">Reference proteome</keyword>
<protein>
    <recommendedName>
        <fullName evidence="1">DUF7870 domain-containing protein</fullName>
    </recommendedName>
</protein>
<evidence type="ECO:0000313" key="2">
    <source>
        <dbReference type="EMBL" id="PNS91700.1"/>
    </source>
</evidence>
<accession>A0A2K1WT40</accession>
<dbReference type="Pfam" id="PF25276">
    <property type="entry name" value="DUF7870"/>
    <property type="match status" value="1"/>
</dbReference>
<gene>
    <name evidence="2" type="ORF">POPTR_019G123600</name>
</gene>
<name>A0A2K1WT40_POPTR</name>
<reference evidence="2 3" key="1">
    <citation type="journal article" date="2006" name="Science">
        <title>The genome of black cottonwood, Populus trichocarpa (Torr. &amp; Gray).</title>
        <authorList>
            <person name="Tuskan G.A."/>
            <person name="Difazio S."/>
            <person name="Jansson S."/>
            <person name="Bohlmann J."/>
            <person name="Grigoriev I."/>
            <person name="Hellsten U."/>
            <person name="Putnam N."/>
            <person name="Ralph S."/>
            <person name="Rombauts S."/>
            <person name="Salamov A."/>
            <person name="Schein J."/>
            <person name="Sterck L."/>
            <person name="Aerts A."/>
            <person name="Bhalerao R.R."/>
            <person name="Bhalerao R.P."/>
            <person name="Blaudez D."/>
            <person name="Boerjan W."/>
            <person name="Brun A."/>
            <person name="Brunner A."/>
            <person name="Busov V."/>
            <person name="Campbell M."/>
            <person name="Carlson J."/>
            <person name="Chalot M."/>
            <person name="Chapman J."/>
            <person name="Chen G.L."/>
            <person name="Cooper D."/>
            <person name="Coutinho P.M."/>
            <person name="Couturier J."/>
            <person name="Covert S."/>
            <person name="Cronk Q."/>
            <person name="Cunningham R."/>
            <person name="Davis J."/>
            <person name="Degroeve S."/>
            <person name="Dejardin A."/>
            <person name="Depamphilis C."/>
            <person name="Detter J."/>
            <person name="Dirks B."/>
            <person name="Dubchak I."/>
            <person name="Duplessis S."/>
            <person name="Ehlting J."/>
            <person name="Ellis B."/>
            <person name="Gendler K."/>
            <person name="Goodstein D."/>
            <person name="Gribskov M."/>
            <person name="Grimwood J."/>
            <person name="Groover A."/>
            <person name="Gunter L."/>
            <person name="Hamberger B."/>
            <person name="Heinze B."/>
            <person name="Helariutta Y."/>
            <person name="Henrissat B."/>
            <person name="Holligan D."/>
            <person name="Holt R."/>
            <person name="Huang W."/>
            <person name="Islam-Faridi N."/>
            <person name="Jones S."/>
            <person name="Jones-Rhoades M."/>
            <person name="Jorgensen R."/>
            <person name="Joshi C."/>
            <person name="Kangasjarvi J."/>
            <person name="Karlsson J."/>
            <person name="Kelleher C."/>
            <person name="Kirkpatrick R."/>
            <person name="Kirst M."/>
            <person name="Kohler A."/>
            <person name="Kalluri U."/>
            <person name="Larimer F."/>
            <person name="Leebens-Mack J."/>
            <person name="Leple J.C."/>
            <person name="Locascio P."/>
            <person name="Lou Y."/>
            <person name="Lucas S."/>
            <person name="Martin F."/>
            <person name="Montanini B."/>
            <person name="Napoli C."/>
            <person name="Nelson D.R."/>
            <person name="Nelson C."/>
            <person name="Nieminen K."/>
            <person name="Nilsson O."/>
            <person name="Pereda V."/>
            <person name="Peter G."/>
            <person name="Philippe R."/>
            <person name="Pilate G."/>
            <person name="Poliakov A."/>
            <person name="Razumovskaya J."/>
            <person name="Richardson P."/>
            <person name="Rinaldi C."/>
            <person name="Ritland K."/>
            <person name="Rouze P."/>
            <person name="Ryaboy D."/>
            <person name="Schmutz J."/>
            <person name="Schrader J."/>
            <person name="Segerman B."/>
            <person name="Shin H."/>
            <person name="Siddiqui A."/>
            <person name="Sterky F."/>
            <person name="Terry A."/>
            <person name="Tsai C.J."/>
            <person name="Uberbacher E."/>
            <person name="Unneberg P."/>
            <person name="Vahala J."/>
            <person name="Wall K."/>
            <person name="Wessler S."/>
            <person name="Yang G."/>
            <person name="Yin T."/>
            <person name="Douglas C."/>
            <person name="Marra M."/>
            <person name="Sandberg G."/>
            <person name="Van de Peer Y."/>
            <person name="Rokhsar D."/>
        </authorList>
    </citation>
    <scope>NUCLEOTIDE SEQUENCE [LARGE SCALE GENOMIC DNA]</scope>
    <source>
        <strain evidence="3">cv. Nisqually</strain>
    </source>
</reference>
<dbReference type="AlphaFoldDB" id="A0A2K1WT40"/>
<dbReference type="InterPro" id="IPR057192">
    <property type="entry name" value="DUF7870"/>
</dbReference>
<dbReference type="PANTHER" id="PTHR44843:SF14">
    <property type="entry name" value="METHYLTRANSFERASE TYPE 11 DOMAIN-CONTAINING PROTEIN"/>
    <property type="match status" value="1"/>
</dbReference>
<proteinExistence type="predicted"/>
<dbReference type="PANTHER" id="PTHR44843">
    <property type="entry name" value="METHYLTRANSFERASE"/>
    <property type="match status" value="1"/>
</dbReference>
<evidence type="ECO:0000313" key="3">
    <source>
        <dbReference type="Proteomes" id="UP000006729"/>
    </source>
</evidence>
<sequence>MNKSSPSFILSNYSLAFDDDTFDFQLRNNLDGPEHVYVDVGVRSNGSSVNSWFRGSYPKQNKSFKIYMIEADKVFFDEYGSKKGITLWPCAVQMRKETMILGIMVENVVEERDSIKGTGFHLISKLVETCAICFIDEFHYNQWQRCCPGKRIRKFKIDACS</sequence>
<dbReference type="STRING" id="3694.A0A2K1WT40"/>
<evidence type="ECO:0000259" key="1">
    <source>
        <dbReference type="Pfam" id="PF25276"/>
    </source>
</evidence>